<dbReference type="Pfam" id="PF01645">
    <property type="entry name" value="Glu_synthase"/>
    <property type="match status" value="1"/>
</dbReference>
<dbReference type="PROSITE" id="PS51278">
    <property type="entry name" value="GATASE_TYPE_2"/>
    <property type="match status" value="1"/>
</dbReference>
<evidence type="ECO:0000256" key="5">
    <source>
        <dbReference type="ARBA" id="ARBA00022630"/>
    </source>
</evidence>
<dbReference type="SUPFAM" id="SSF69336">
    <property type="entry name" value="Alpha subunit of glutamate synthase, C-terminal domain"/>
    <property type="match status" value="1"/>
</dbReference>
<dbReference type="InterPro" id="IPR002932">
    <property type="entry name" value="Glu_synthdom"/>
</dbReference>
<gene>
    <name evidence="16" type="ORF">U7230_01040</name>
</gene>
<feature type="domain" description="Glutamine amidotransferase type-2" evidence="15">
    <location>
        <begin position="25"/>
        <end position="420"/>
    </location>
</feature>
<comment type="cofactor">
    <cofactor evidence="2">
        <name>[3Fe-4S] cluster</name>
        <dbReference type="ChEBI" id="CHEBI:21137"/>
    </cofactor>
</comment>
<evidence type="ECO:0000256" key="4">
    <source>
        <dbReference type="ARBA" id="ARBA00022605"/>
    </source>
</evidence>
<dbReference type="InterPro" id="IPR036485">
    <property type="entry name" value="Glu_synth_asu_C_sf"/>
</dbReference>
<dbReference type="CDD" id="cd02808">
    <property type="entry name" value="GltS_FMN"/>
    <property type="match status" value="1"/>
</dbReference>
<proteinExistence type="inferred from homology"/>
<dbReference type="EMBL" id="CP141615">
    <property type="protein sequence ID" value="WRP17634.1"/>
    <property type="molecule type" value="Genomic_DNA"/>
</dbReference>
<protein>
    <submittedName>
        <fullName evidence="16">Glutamate synthase-related protein</fullName>
    </submittedName>
</protein>
<dbReference type="Gene3D" id="3.60.20.10">
    <property type="entry name" value="Glutamine Phosphoribosylpyrophosphate, subunit 1, domain 1"/>
    <property type="match status" value="1"/>
</dbReference>
<keyword evidence="13" id="KW-0003">3Fe-4S</keyword>
<dbReference type="InterPro" id="IPR029055">
    <property type="entry name" value="Ntn_hydrolases_N"/>
</dbReference>
<dbReference type="InterPro" id="IPR002489">
    <property type="entry name" value="Glu_synth_asu_C"/>
</dbReference>
<reference evidence="16 17" key="1">
    <citation type="journal article" date="2024" name="Front. Microbiol.">
        <title>Novel thermophilic genera Geochorda gen. nov. and Carboxydochorda gen. nov. from the deep terrestrial subsurface reveal the ecophysiological diversity in the class Limnochordia.</title>
        <authorList>
            <person name="Karnachuk O.V."/>
            <person name="Lukina A.P."/>
            <person name="Avakyan M.R."/>
            <person name="Kadnikov V.V."/>
            <person name="Begmatov S."/>
            <person name="Beletsky A.V."/>
            <person name="Vlasova K.G."/>
            <person name="Novikov A.A."/>
            <person name="Shcherbakova V.A."/>
            <person name="Mardanov A.V."/>
            <person name="Ravin N.V."/>
        </authorList>
    </citation>
    <scope>NUCLEOTIDE SEQUENCE [LARGE SCALE GENOMIC DNA]</scope>
    <source>
        <strain evidence="16 17">L945</strain>
    </source>
</reference>
<keyword evidence="6" id="KW-0288">FMN</keyword>
<keyword evidence="12" id="KW-0314">Glutamate biosynthesis</keyword>
<keyword evidence="7" id="KW-0479">Metal-binding</keyword>
<comment type="pathway">
    <text evidence="14">Amino-acid biosynthesis.</text>
</comment>
<dbReference type="CDD" id="cd00504">
    <property type="entry name" value="GXGXG"/>
    <property type="match status" value="1"/>
</dbReference>
<evidence type="ECO:0000313" key="17">
    <source>
        <dbReference type="Proteomes" id="UP001332192"/>
    </source>
</evidence>
<evidence type="ECO:0000256" key="12">
    <source>
        <dbReference type="ARBA" id="ARBA00023164"/>
    </source>
</evidence>
<dbReference type="InterPro" id="IPR050711">
    <property type="entry name" value="ET-N_metabolism_enzyme"/>
</dbReference>
<evidence type="ECO:0000313" key="16">
    <source>
        <dbReference type="EMBL" id="WRP17634.1"/>
    </source>
</evidence>
<dbReference type="SUPFAM" id="SSF51395">
    <property type="entry name" value="FMN-linked oxidoreductases"/>
    <property type="match status" value="1"/>
</dbReference>
<evidence type="ECO:0000256" key="9">
    <source>
        <dbReference type="ARBA" id="ARBA00023002"/>
    </source>
</evidence>
<dbReference type="Gene3D" id="2.160.20.60">
    <property type="entry name" value="Glutamate synthase, alpha subunit, C-terminal domain"/>
    <property type="match status" value="1"/>
</dbReference>
<evidence type="ECO:0000256" key="10">
    <source>
        <dbReference type="ARBA" id="ARBA00023004"/>
    </source>
</evidence>
<evidence type="ECO:0000256" key="1">
    <source>
        <dbReference type="ARBA" id="ARBA00001917"/>
    </source>
</evidence>
<dbReference type="Pfam" id="PF04898">
    <property type="entry name" value="Glu_syn_central"/>
    <property type="match status" value="1"/>
</dbReference>
<sequence>MTQWPLRQAGAAPAEYARHYEHGNCGLAAVFSRDGRPDRAVLERVLTYLGRLAHRSGSVEGEGDGCGIQTDIPRALWAGRLEEAGLDPELARHPSFAVAHLFVSSPSSDLVERIRHFLARRGIRLLVSCLDRAVVEALGPRGRRQAPAFWQLALMVDPPGVDGWWRPGLLPFEGDGTLGSAQRRLSALVGSRLFESSLELERAFESVHVVSMSAHTVVYKVLGDVGHLQAFYPDLQDPAFATRAAIGHNRYSTNTMPTFDRAQPFTVLAHNGEINTIRRLVMEAEQVGIPTILGGSDSQNLNRTADAMLHRMGYSLMETLEILFPPILNEIKRYPAEWQEYYMYLRQAWGPFAQGPAAIFARHRDMAVMAADALGLRPLWYVPAQDVVVFSSEPGVVPTRELVSDPKPLGPGEKMAVLLEPGGARVLAYPYLQEWVVERWKRRIGAVGGFARWISPARAFASPAGAGSEPGPVEEAVLQRLMAAWAWQADDVKILEDMARSGAEPIGSLGYDAPLAALSPELHNLADYFKETVAVVTNPAIDRDREIEHFSTRVVVGRRPALKPAGGHGDMAARPGAIELLLPVCVGGAPQGSALDLESARRVAASFETLAWPDLVAGLCATVVPVRRRRGETTVAALHRTARQASEAVSSGSALVVLDDGGVFEDEAGTWMDPHLVVAFVDRALRQAAGLRRRAGIVVRSGALRNLHDVMLALGLGADVVVPWMMVELAARSAVAAGQSAEQGVAHLLSALHKGMEKVISTLGIHEIRGYARLFSCIGLKPELAVLLEVEAYAASDGAGVGFQELEQSTERRRALATGEGGSEPRLVRPFHYWPRIWKALAQAAEGAIPYAAAARQMEELERAHPVALRHLLALRPSGSPLEGPVDLSVGEHSLPFVISSMSFGSQGERAYRAYLEAAVRANIVCLNGEGGEIPDLVGRWPRHRGIQVASGRFGVHAEMLNGAWVIEIKIGQGAKPGEGGHLPGRKVSAKVARARNARAGVDLISPSNNHDIYSIEDLAQLIHELRTVSPASRIAVKVPVVPGIGTIAVGIAKAGADVINLSGFDGGTGAARRHAIRHVGLPAEIGIAEAHRALVASGLRHQVEIWADGGMKSALDAMKSILLGANRVGFGTLAMVAIGCTICRGCQLDTCHVGIATQIEEEREALERGLKHFVPRDEERAAAQLASLLEQMGEELATLTRQLGARRTQDLVGRVDLLEQVALHSRVDLSELLRPAVWAPVAHTGVSLPQPLAATNERPEPGRLSLPAGSPLVVEQAVAVRERLLAGDHRVEWETDRAACSDRVLATPVAGQLARLRLGLEGRANGWHQSGARITVRGAASVGNGAAAFNTEGVDVTIEGGAQDGAGKCALGGRLVVLKGVGAGGRRVNGCVGKSFAYGAQRGRFFVQGEADSRAAIRLSGADVVFGAMPRVPLDDSRASAASTAQLKGFAFEYMTNGRAVVLGDPGPWICSGMTGGVVYLRLAPQIGLDEYALRRRIAKGARVQLGPIDDTGERDIRELLGEYAELLRASGQVDEAMEVDRLARSCREQFVAVRPVGQQVDVRFSTE</sequence>
<comment type="cofactor">
    <cofactor evidence="1">
        <name>FMN</name>
        <dbReference type="ChEBI" id="CHEBI:58210"/>
    </cofactor>
</comment>
<evidence type="ECO:0000259" key="15">
    <source>
        <dbReference type="PROSITE" id="PS51278"/>
    </source>
</evidence>
<dbReference type="PANTHER" id="PTHR11938">
    <property type="entry name" value="FAD NADPH DEHYDROGENASE/OXIDOREDUCTASE"/>
    <property type="match status" value="1"/>
</dbReference>
<dbReference type="RefSeq" id="WP_324716904.1">
    <property type="nucleotide sequence ID" value="NZ_CP141615.1"/>
</dbReference>
<evidence type="ECO:0000256" key="8">
    <source>
        <dbReference type="ARBA" id="ARBA00022962"/>
    </source>
</evidence>
<dbReference type="PANTHER" id="PTHR11938:SF133">
    <property type="entry name" value="GLUTAMATE SYNTHASE (NADH)"/>
    <property type="match status" value="1"/>
</dbReference>
<dbReference type="SUPFAM" id="SSF56235">
    <property type="entry name" value="N-terminal nucleophile aminohydrolases (Ntn hydrolases)"/>
    <property type="match status" value="1"/>
</dbReference>
<evidence type="ECO:0000256" key="7">
    <source>
        <dbReference type="ARBA" id="ARBA00022723"/>
    </source>
</evidence>
<evidence type="ECO:0000256" key="11">
    <source>
        <dbReference type="ARBA" id="ARBA00023014"/>
    </source>
</evidence>
<dbReference type="InterPro" id="IPR006982">
    <property type="entry name" value="Glu_synth_centr_N"/>
</dbReference>
<dbReference type="InterPro" id="IPR013785">
    <property type="entry name" value="Aldolase_TIM"/>
</dbReference>
<evidence type="ECO:0000256" key="2">
    <source>
        <dbReference type="ARBA" id="ARBA00001927"/>
    </source>
</evidence>
<organism evidence="16 17">
    <name type="scientific">Carboxydichorda subterranea</name>
    <dbReference type="NCBI Taxonomy" id="3109565"/>
    <lineage>
        <taxon>Bacteria</taxon>
        <taxon>Bacillati</taxon>
        <taxon>Bacillota</taxon>
        <taxon>Limnochordia</taxon>
        <taxon>Limnochordales</taxon>
        <taxon>Geochordaceae</taxon>
        <taxon>Carboxydichorda</taxon>
    </lineage>
</organism>
<dbReference type="Gene3D" id="3.20.20.70">
    <property type="entry name" value="Aldolase class I"/>
    <property type="match status" value="2"/>
</dbReference>
<dbReference type="Proteomes" id="UP001332192">
    <property type="component" value="Chromosome"/>
</dbReference>
<comment type="similarity">
    <text evidence="3">Belongs to the glutamate synthase family.</text>
</comment>
<dbReference type="Pfam" id="PF01493">
    <property type="entry name" value="GXGXG"/>
    <property type="match status" value="1"/>
</dbReference>
<keyword evidence="5" id="KW-0285">Flavoprotein</keyword>
<evidence type="ECO:0000256" key="13">
    <source>
        <dbReference type="ARBA" id="ARBA00023291"/>
    </source>
</evidence>
<keyword evidence="9" id="KW-0560">Oxidoreductase</keyword>
<evidence type="ECO:0000256" key="14">
    <source>
        <dbReference type="ARBA" id="ARBA00029440"/>
    </source>
</evidence>
<dbReference type="Pfam" id="PF00310">
    <property type="entry name" value="GATase_2"/>
    <property type="match status" value="1"/>
</dbReference>
<dbReference type="InterPro" id="IPR017932">
    <property type="entry name" value="GATase_2_dom"/>
</dbReference>
<keyword evidence="10" id="KW-0408">Iron</keyword>
<keyword evidence="8" id="KW-0315">Glutamine amidotransferase</keyword>
<evidence type="ECO:0000256" key="6">
    <source>
        <dbReference type="ARBA" id="ARBA00022643"/>
    </source>
</evidence>
<accession>A0ABZ1BXV0</accession>
<keyword evidence="4" id="KW-0028">Amino-acid biosynthesis</keyword>
<name>A0ABZ1BXV0_9FIRM</name>
<evidence type="ECO:0000256" key="3">
    <source>
        <dbReference type="ARBA" id="ARBA00009716"/>
    </source>
</evidence>
<keyword evidence="11" id="KW-0411">Iron-sulfur</keyword>
<keyword evidence="17" id="KW-1185">Reference proteome</keyword>